<comment type="caution">
    <text evidence="4">The sequence shown here is derived from an EMBL/GenBank/DDBJ whole genome shotgun (WGS) entry which is preliminary data.</text>
</comment>
<dbReference type="GO" id="GO:0005886">
    <property type="term" value="C:plasma membrane"/>
    <property type="evidence" value="ECO:0007669"/>
    <property type="project" value="UniProtKB-SubCell"/>
</dbReference>
<dbReference type="InterPro" id="IPR038731">
    <property type="entry name" value="RgtA/B/C-like"/>
</dbReference>
<dbReference type="GO" id="GO:0004169">
    <property type="term" value="F:dolichyl-phosphate-mannose-protein mannosyltransferase activity"/>
    <property type="evidence" value="ECO:0007669"/>
    <property type="project" value="UniProtKB-UniRule"/>
</dbReference>
<evidence type="ECO:0000313" key="4">
    <source>
        <dbReference type="EMBL" id="RJY08079.1"/>
    </source>
</evidence>
<dbReference type="AlphaFoldDB" id="A0A419RQM1"/>
<dbReference type="PANTHER" id="PTHR10050">
    <property type="entry name" value="DOLICHYL-PHOSPHATE-MANNOSE--PROTEIN MANNOSYLTRANSFERASE"/>
    <property type="match status" value="1"/>
</dbReference>
<dbReference type="Pfam" id="PF16192">
    <property type="entry name" value="PMT_4TMC"/>
    <property type="match status" value="1"/>
</dbReference>
<dbReference type="Pfam" id="PF13231">
    <property type="entry name" value="PMT_2"/>
    <property type="match status" value="1"/>
</dbReference>
<feature type="transmembrane region" description="Helical" evidence="1">
    <location>
        <begin position="354"/>
        <end position="371"/>
    </location>
</feature>
<keyword evidence="1" id="KW-0812">Transmembrane</keyword>
<dbReference type="OrthoDB" id="9776737at2"/>
<dbReference type="InterPro" id="IPR032421">
    <property type="entry name" value="PMT_4TMC"/>
</dbReference>
<accession>A0A419RQM1</accession>
<name>A0A419RQM1_9SPHN</name>
<feature type="domain" description="Glycosyltransferase RgtA/B/C/D-like" evidence="2">
    <location>
        <begin position="61"/>
        <end position="210"/>
    </location>
</feature>
<keyword evidence="1 4" id="KW-0808">Transferase</keyword>
<feature type="transmembrane region" description="Helical" evidence="1">
    <location>
        <begin position="383"/>
        <end position="400"/>
    </location>
</feature>
<comment type="subcellular location">
    <subcellularLocation>
        <location evidence="1">Cell membrane</location>
    </subcellularLocation>
</comment>
<keyword evidence="1" id="KW-1003">Cell membrane</keyword>
<keyword evidence="1" id="KW-0328">Glycosyltransferase</keyword>
<dbReference type="EC" id="2.4.1.-" evidence="1"/>
<feature type="transmembrane region" description="Helical" evidence="1">
    <location>
        <begin position="134"/>
        <end position="153"/>
    </location>
</feature>
<dbReference type="EMBL" id="RAHX01000001">
    <property type="protein sequence ID" value="RJY08079.1"/>
    <property type="molecule type" value="Genomic_DNA"/>
</dbReference>
<feature type="transmembrane region" description="Helical" evidence="1">
    <location>
        <begin position="331"/>
        <end position="348"/>
    </location>
</feature>
<feature type="transmembrane region" description="Helical" evidence="1">
    <location>
        <begin position="307"/>
        <end position="324"/>
    </location>
</feature>
<keyword evidence="1" id="KW-0472">Membrane</keyword>
<organism evidence="4 5">
    <name type="scientific">Aurantiacibacter aquimixticola</name>
    <dbReference type="NCBI Taxonomy" id="1958945"/>
    <lineage>
        <taxon>Bacteria</taxon>
        <taxon>Pseudomonadati</taxon>
        <taxon>Pseudomonadota</taxon>
        <taxon>Alphaproteobacteria</taxon>
        <taxon>Sphingomonadales</taxon>
        <taxon>Erythrobacteraceae</taxon>
        <taxon>Aurantiacibacter</taxon>
    </lineage>
</organism>
<dbReference type="InterPro" id="IPR027005">
    <property type="entry name" value="PMT-like"/>
</dbReference>
<comment type="pathway">
    <text evidence="1">Protein modification; protein glycosylation.</text>
</comment>
<feature type="transmembrane region" description="Helical" evidence="1">
    <location>
        <begin position="12"/>
        <end position="32"/>
    </location>
</feature>
<evidence type="ECO:0000259" key="2">
    <source>
        <dbReference type="Pfam" id="PF13231"/>
    </source>
</evidence>
<dbReference type="Proteomes" id="UP000285232">
    <property type="component" value="Unassembled WGS sequence"/>
</dbReference>
<feature type="transmembrane region" description="Helical" evidence="1">
    <location>
        <begin position="85"/>
        <end position="104"/>
    </location>
</feature>
<gene>
    <name evidence="4" type="ORF">D6201_00735</name>
</gene>
<comment type="function">
    <text evidence="1">Protein O-mannosyltransferase that catalyzes the transfer of a single mannose residue from a polyprenol phospho-mannosyl lipidic donor to the hydroxyl group of selected serine and threonine residues in acceptor proteins.</text>
</comment>
<comment type="similarity">
    <text evidence="1">Belongs to the glycosyltransferase 39 family.</text>
</comment>
<evidence type="ECO:0000256" key="1">
    <source>
        <dbReference type="RuleBase" id="RU367007"/>
    </source>
</evidence>
<dbReference type="RefSeq" id="WP_120046969.1">
    <property type="nucleotide sequence ID" value="NZ_RAHX01000001.1"/>
</dbReference>
<feature type="domain" description="Protein O-mannosyl-transferase C-terminal four TM" evidence="3">
    <location>
        <begin position="252"/>
        <end position="423"/>
    </location>
</feature>
<proteinExistence type="inferred from homology"/>
<feature type="transmembrane region" description="Helical" evidence="1">
    <location>
        <begin position="110"/>
        <end position="127"/>
    </location>
</feature>
<keyword evidence="1" id="KW-1133">Transmembrane helix</keyword>
<sequence>MSAVPDHPRDPFGWNVVIALVFAALSLVRLTVPGEPYFDEIHYLPAARAVLELDVAMNVEHPPLAKQVIALGIWLFGDGPFGWRFPSVMFGTLALFASMRAIWFVNRTRLASMLTGLFVGTNFLLFVHARIAMLDVFMVGFLMLALWMLAGAVRENETGRGRLIICGVALGCAMASKWNAIPLAVLPGLAFLAARWKAERRRLLVSRRGWPVAGISLLEAGLWLGLLPLAVYALTFWPFLYWDLEGSDARGLFALHGYMLSLQTQVPEPHPYQSAWWQWIANSRAIWYLYEDVDGAMRGVMLIGNPVTMWFGLIAMSWCGWAAWTQHRRDCAAVLVLYVASLALWVVAPKAVQFYFHYFLPGMFVSAALALGVEQLWERGERLIPWAMILGASACFIYWFPILTAAPLSDGQDFLKWAWFDSWR</sequence>
<protein>
    <recommendedName>
        <fullName evidence="1">Polyprenol-phosphate-mannose--protein mannosyltransferase</fullName>
        <ecNumber evidence="1">2.4.1.-</ecNumber>
    </recommendedName>
</protein>
<keyword evidence="5" id="KW-1185">Reference proteome</keyword>
<dbReference type="PANTHER" id="PTHR10050:SF46">
    <property type="entry name" value="PROTEIN O-MANNOSYL-TRANSFERASE 2"/>
    <property type="match status" value="1"/>
</dbReference>
<evidence type="ECO:0000259" key="3">
    <source>
        <dbReference type="Pfam" id="PF16192"/>
    </source>
</evidence>
<feature type="transmembrane region" description="Helical" evidence="1">
    <location>
        <begin position="217"/>
        <end position="240"/>
    </location>
</feature>
<reference evidence="4 5" key="1">
    <citation type="journal article" date="2017" name="Int. J. Syst. Evol. Microbiol.">
        <title>Erythrobacter aquimixticola sp. nov., isolated from the junction between the ocean and a freshwater spring.</title>
        <authorList>
            <person name="Park S."/>
            <person name="Jung Y.T."/>
            <person name="Choi S.J."/>
            <person name="Yoon J.H."/>
        </authorList>
    </citation>
    <scope>NUCLEOTIDE SEQUENCE [LARGE SCALE GENOMIC DNA]</scope>
    <source>
        <strain evidence="4 5">JSSK-14</strain>
    </source>
</reference>
<dbReference type="UniPathway" id="UPA00378"/>
<evidence type="ECO:0000313" key="5">
    <source>
        <dbReference type="Proteomes" id="UP000285232"/>
    </source>
</evidence>